<dbReference type="GO" id="GO:0140114">
    <property type="term" value="P:cellular detoxification of fluoride"/>
    <property type="evidence" value="ECO:0007669"/>
    <property type="project" value="UniProtKB-UniRule"/>
</dbReference>
<evidence type="ECO:0000256" key="2">
    <source>
        <dbReference type="ARBA" id="ARBA00022475"/>
    </source>
</evidence>
<dbReference type="Pfam" id="PF02537">
    <property type="entry name" value="CRCB"/>
    <property type="match status" value="1"/>
</dbReference>
<dbReference type="GO" id="GO:0062054">
    <property type="term" value="F:fluoride channel activity"/>
    <property type="evidence" value="ECO:0007669"/>
    <property type="project" value="UniProtKB-UniRule"/>
</dbReference>
<keyword evidence="4 10" id="KW-1133">Transmembrane helix</keyword>
<dbReference type="GO" id="GO:0005886">
    <property type="term" value="C:plasma membrane"/>
    <property type="evidence" value="ECO:0007669"/>
    <property type="project" value="UniProtKB-SubCell"/>
</dbReference>
<keyword evidence="10" id="KW-0406">Ion transport</keyword>
<comment type="activity regulation">
    <text evidence="10">Na(+) is not transported, but it plays an essential structural role and its presence is essential for fluoride channel function.</text>
</comment>
<gene>
    <name evidence="10" type="primary">fluC</name>
    <name evidence="10" type="synonym">crcB</name>
    <name evidence="12" type="ORF">GCM10011594_21360</name>
</gene>
<comment type="caution">
    <text evidence="12">The sequence shown here is derived from an EMBL/GenBank/DDBJ whole genome shotgun (WGS) entry which is preliminary data.</text>
</comment>
<evidence type="ECO:0000256" key="4">
    <source>
        <dbReference type="ARBA" id="ARBA00022989"/>
    </source>
</evidence>
<keyword evidence="5 10" id="KW-0472">Membrane</keyword>
<feature type="compositionally biased region" description="Pro residues" evidence="11">
    <location>
        <begin position="12"/>
        <end position="33"/>
    </location>
</feature>
<evidence type="ECO:0000313" key="12">
    <source>
        <dbReference type="EMBL" id="GGM01000.1"/>
    </source>
</evidence>
<protein>
    <recommendedName>
        <fullName evidence="10">Fluoride-specific ion channel FluC</fullName>
    </recommendedName>
</protein>
<evidence type="ECO:0000256" key="5">
    <source>
        <dbReference type="ARBA" id="ARBA00023136"/>
    </source>
</evidence>
<comment type="subcellular location">
    <subcellularLocation>
        <location evidence="1 10">Cell membrane</location>
        <topology evidence="1 10">Multi-pass membrane protein</topology>
    </subcellularLocation>
</comment>
<proteinExistence type="inferred from homology"/>
<dbReference type="GO" id="GO:0046872">
    <property type="term" value="F:metal ion binding"/>
    <property type="evidence" value="ECO:0007669"/>
    <property type="project" value="UniProtKB-KW"/>
</dbReference>
<evidence type="ECO:0000256" key="10">
    <source>
        <dbReference type="HAMAP-Rule" id="MF_00454"/>
    </source>
</evidence>
<evidence type="ECO:0000313" key="13">
    <source>
        <dbReference type="Proteomes" id="UP000655208"/>
    </source>
</evidence>
<comment type="function">
    <text evidence="9 10">Fluoride-specific ion channel. Important for reducing fluoride concentration in the cell, thus reducing its toxicity.</text>
</comment>
<name>A0A917WG31_9ACTN</name>
<feature type="transmembrane region" description="Helical" evidence="10">
    <location>
        <begin position="103"/>
        <end position="124"/>
    </location>
</feature>
<reference evidence="12" key="2">
    <citation type="submission" date="2020-09" db="EMBL/GenBank/DDBJ databases">
        <authorList>
            <person name="Sun Q."/>
            <person name="Zhou Y."/>
        </authorList>
    </citation>
    <scope>NUCLEOTIDE SEQUENCE</scope>
    <source>
        <strain evidence="12">CGMCC 4.7308</strain>
    </source>
</reference>
<evidence type="ECO:0000256" key="1">
    <source>
        <dbReference type="ARBA" id="ARBA00004651"/>
    </source>
</evidence>
<evidence type="ECO:0000256" key="6">
    <source>
        <dbReference type="ARBA" id="ARBA00023303"/>
    </source>
</evidence>
<evidence type="ECO:0000256" key="7">
    <source>
        <dbReference type="ARBA" id="ARBA00035120"/>
    </source>
</evidence>
<feature type="compositionally biased region" description="Low complexity" evidence="11">
    <location>
        <begin position="55"/>
        <end position="64"/>
    </location>
</feature>
<feature type="transmembrane region" description="Helical" evidence="10">
    <location>
        <begin position="165"/>
        <end position="192"/>
    </location>
</feature>
<feature type="transmembrane region" description="Helical" evidence="10">
    <location>
        <begin position="136"/>
        <end position="153"/>
    </location>
</feature>
<feature type="region of interest" description="Disordered" evidence="11">
    <location>
        <begin position="1"/>
        <end position="64"/>
    </location>
</feature>
<comment type="similarity">
    <text evidence="7 10">Belongs to the fluoride channel Fluc/FEX (TC 1.A.43) family.</text>
</comment>
<keyword evidence="6 10" id="KW-0407">Ion channel</keyword>
<evidence type="ECO:0000256" key="8">
    <source>
        <dbReference type="ARBA" id="ARBA00035585"/>
    </source>
</evidence>
<comment type="catalytic activity">
    <reaction evidence="8">
        <text>fluoride(in) = fluoride(out)</text>
        <dbReference type="Rhea" id="RHEA:76159"/>
        <dbReference type="ChEBI" id="CHEBI:17051"/>
    </reaction>
    <physiologicalReaction direction="left-to-right" evidence="8">
        <dbReference type="Rhea" id="RHEA:76160"/>
    </physiologicalReaction>
</comment>
<feature type="binding site" evidence="10">
    <location>
        <position position="143"/>
    </location>
    <ligand>
        <name>Na(+)</name>
        <dbReference type="ChEBI" id="CHEBI:29101"/>
        <note>structural</note>
    </ligand>
</feature>
<dbReference type="PANTHER" id="PTHR28259:SF1">
    <property type="entry name" value="FLUORIDE EXPORT PROTEIN 1-RELATED"/>
    <property type="match status" value="1"/>
</dbReference>
<evidence type="ECO:0000256" key="3">
    <source>
        <dbReference type="ARBA" id="ARBA00022692"/>
    </source>
</evidence>
<keyword evidence="10" id="KW-0479">Metal-binding</keyword>
<dbReference type="PANTHER" id="PTHR28259">
    <property type="entry name" value="FLUORIDE EXPORT PROTEIN 1-RELATED"/>
    <property type="match status" value="1"/>
</dbReference>
<dbReference type="EMBL" id="BMNA01000003">
    <property type="protein sequence ID" value="GGM01000.1"/>
    <property type="molecule type" value="Genomic_DNA"/>
</dbReference>
<keyword evidence="10" id="KW-0813">Transport</keyword>
<keyword evidence="10" id="KW-0915">Sodium</keyword>
<dbReference type="HAMAP" id="MF_00454">
    <property type="entry name" value="FluC"/>
    <property type="match status" value="1"/>
</dbReference>
<sequence length="208" mass="20681">MRAQAKGAPSVPDGPTPADPPARPTADPLPGPASPSGAAGGGGGAADPVDPDLPPAVASTTETRAAPRTAAVVAVVAAGGILGALARYQAQRWWPAPPAGVDITVLAVNLLGCLVIGVLATWIADLRESHPLLRPFWVTGVLGGFTTFSTFAVEIDGHLQAGRAWAAAVTLLATAVGAVAAAAGGRAVLLALHRRRVARLRAAGAASR</sequence>
<evidence type="ECO:0000256" key="11">
    <source>
        <dbReference type="SAM" id="MobiDB-lite"/>
    </source>
</evidence>
<dbReference type="InterPro" id="IPR003691">
    <property type="entry name" value="FluC"/>
</dbReference>
<evidence type="ECO:0000256" key="9">
    <source>
        <dbReference type="ARBA" id="ARBA00049940"/>
    </source>
</evidence>
<dbReference type="AlphaFoldDB" id="A0A917WG31"/>
<keyword evidence="3 10" id="KW-0812">Transmembrane</keyword>
<keyword evidence="13" id="KW-1185">Reference proteome</keyword>
<feature type="transmembrane region" description="Helical" evidence="10">
    <location>
        <begin position="69"/>
        <end position="88"/>
    </location>
</feature>
<keyword evidence="2 10" id="KW-1003">Cell membrane</keyword>
<feature type="binding site" evidence="10">
    <location>
        <position position="146"/>
    </location>
    <ligand>
        <name>Na(+)</name>
        <dbReference type="ChEBI" id="CHEBI:29101"/>
        <note>structural</note>
    </ligand>
</feature>
<organism evidence="12 13">
    <name type="scientific">Nakamurella endophytica</name>
    <dbReference type="NCBI Taxonomy" id="1748367"/>
    <lineage>
        <taxon>Bacteria</taxon>
        <taxon>Bacillati</taxon>
        <taxon>Actinomycetota</taxon>
        <taxon>Actinomycetes</taxon>
        <taxon>Nakamurellales</taxon>
        <taxon>Nakamurellaceae</taxon>
        <taxon>Nakamurella</taxon>
    </lineage>
</organism>
<reference evidence="12" key="1">
    <citation type="journal article" date="2014" name="Int. J. Syst. Evol. Microbiol.">
        <title>Complete genome sequence of Corynebacterium casei LMG S-19264T (=DSM 44701T), isolated from a smear-ripened cheese.</title>
        <authorList>
            <consortium name="US DOE Joint Genome Institute (JGI-PGF)"/>
            <person name="Walter F."/>
            <person name="Albersmeier A."/>
            <person name="Kalinowski J."/>
            <person name="Ruckert C."/>
        </authorList>
    </citation>
    <scope>NUCLEOTIDE SEQUENCE</scope>
    <source>
        <strain evidence="12">CGMCC 4.7308</strain>
    </source>
</reference>
<dbReference type="Proteomes" id="UP000655208">
    <property type="component" value="Unassembled WGS sequence"/>
</dbReference>
<accession>A0A917WG31</accession>